<proteinExistence type="predicted"/>
<dbReference type="Gene3D" id="3.40.50.80">
    <property type="entry name" value="Nucleotide-binding domain of ferredoxin-NADP reductase (FNR) module"/>
    <property type="match status" value="1"/>
</dbReference>
<dbReference type="PRINTS" id="PR00371">
    <property type="entry name" value="FPNCR"/>
</dbReference>
<dbReference type="PROSITE" id="PS51085">
    <property type="entry name" value="2FE2S_FER_2"/>
    <property type="match status" value="1"/>
</dbReference>
<accession>A0A6B3NE85</accession>
<dbReference type="Gene3D" id="3.10.20.30">
    <property type="match status" value="1"/>
</dbReference>
<dbReference type="PRINTS" id="PR00406">
    <property type="entry name" value="CYTB5RDTASE"/>
</dbReference>
<keyword evidence="9" id="KW-0411">Iron-sulfur</keyword>
<dbReference type="PANTHER" id="PTHR47354">
    <property type="entry name" value="NADH OXIDOREDUCTASE HCR"/>
    <property type="match status" value="1"/>
</dbReference>
<keyword evidence="5" id="KW-0479">Metal-binding</keyword>
<dbReference type="InterPro" id="IPR039261">
    <property type="entry name" value="FNR_nucleotide-bd"/>
</dbReference>
<feature type="domain" description="2Fe-2S ferredoxin-type" evidence="11">
    <location>
        <begin position="504"/>
        <end position="585"/>
    </location>
</feature>
<dbReference type="InterPro" id="IPR050415">
    <property type="entry name" value="MRET"/>
</dbReference>
<dbReference type="Gene3D" id="2.40.30.10">
    <property type="entry name" value="Translation factors"/>
    <property type="match status" value="1"/>
</dbReference>
<dbReference type="InterPro" id="IPR001041">
    <property type="entry name" value="2Fe-2S_ferredoxin-type"/>
</dbReference>
<evidence type="ECO:0000256" key="8">
    <source>
        <dbReference type="ARBA" id="ARBA00023004"/>
    </source>
</evidence>
<organism evidence="13">
    <name type="scientific">Symploca sp. SIO1C4</name>
    <dbReference type="NCBI Taxonomy" id="2607765"/>
    <lineage>
        <taxon>Bacteria</taxon>
        <taxon>Bacillati</taxon>
        <taxon>Cyanobacteriota</taxon>
        <taxon>Cyanophyceae</taxon>
        <taxon>Coleofasciculales</taxon>
        <taxon>Coleofasciculaceae</taxon>
        <taxon>Symploca</taxon>
    </lineage>
</organism>
<feature type="domain" description="FHA" evidence="10">
    <location>
        <begin position="29"/>
        <end position="78"/>
    </location>
</feature>
<evidence type="ECO:0000256" key="2">
    <source>
        <dbReference type="ARBA" id="ARBA00013903"/>
    </source>
</evidence>
<dbReference type="InterPro" id="IPR012675">
    <property type="entry name" value="Beta-grasp_dom_sf"/>
</dbReference>
<comment type="caution">
    <text evidence="13">The sequence shown here is derived from an EMBL/GenBank/DDBJ whole genome shotgun (WGS) entry which is preliminary data.</text>
</comment>
<feature type="domain" description="FAD-binding FR-type" evidence="12">
    <location>
        <begin position="133"/>
        <end position="245"/>
    </location>
</feature>
<dbReference type="PROSITE" id="PS50006">
    <property type="entry name" value="FHA_DOMAIN"/>
    <property type="match status" value="1"/>
</dbReference>
<evidence type="ECO:0000256" key="9">
    <source>
        <dbReference type="ARBA" id="ARBA00023014"/>
    </source>
</evidence>
<dbReference type="SUPFAM" id="SSF49879">
    <property type="entry name" value="SMAD/FHA domain"/>
    <property type="match status" value="1"/>
</dbReference>
<keyword evidence="8" id="KW-0408">Iron</keyword>
<evidence type="ECO:0000259" key="12">
    <source>
        <dbReference type="PROSITE" id="PS51384"/>
    </source>
</evidence>
<dbReference type="EMBL" id="JAAHFQ010000329">
    <property type="protein sequence ID" value="NER29225.1"/>
    <property type="molecule type" value="Genomic_DNA"/>
</dbReference>
<dbReference type="GO" id="GO:0046872">
    <property type="term" value="F:metal ion binding"/>
    <property type="evidence" value="ECO:0007669"/>
    <property type="project" value="UniProtKB-KW"/>
</dbReference>
<keyword evidence="6" id="KW-0274">FAD</keyword>
<dbReference type="InterPro" id="IPR017927">
    <property type="entry name" value="FAD-bd_FR_type"/>
</dbReference>
<comment type="cofactor">
    <cofactor evidence="1">
        <name>FAD</name>
        <dbReference type="ChEBI" id="CHEBI:57692"/>
    </cofactor>
</comment>
<dbReference type="InterPro" id="IPR001433">
    <property type="entry name" value="OxRdtase_FAD/NAD-bd"/>
</dbReference>
<dbReference type="SUPFAM" id="SSF54292">
    <property type="entry name" value="2Fe-2S ferredoxin-like"/>
    <property type="match status" value="1"/>
</dbReference>
<dbReference type="Pfam" id="PF00970">
    <property type="entry name" value="FAD_binding_6"/>
    <property type="match status" value="1"/>
</dbReference>
<dbReference type="InterPro" id="IPR017938">
    <property type="entry name" value="Riboflavin_synthase-like_b-brl"/>
</dbReference>
<evidence type="ECO:0000256" key="1">
    <source>
        <dbReference type="ARBA" id="ARBA00001974"/>
    </source>
</evidence>
<evidence type="ECO:0000313" key="13">
    <source>
        <dbReference type="EMBL" id="NER29225.1"/>
    </source>
</evidence>
<protein>
    <recommendedName>
        <fullName evidence="2">Ferredoxin--NADP reductase</fullName>
    </recommendedName>
</protein>
<evidence type="ECO:0000256" key="6">
    <source>
        <dbReference type="ARBA" id="ARBA00022827"/>
    </source>
</evidence>
<dbReference type="AlphaFoldDB" id="A0A6B3NE85"/>
<name>A0A6B3NE85_9CYAN</name>
<keyword evidence="4" id="KW-0001">2Fe-2S</keyword>
<dbReference type="PROSITE" id="PS00197">
    <property type="entry name" value="2FE2S_FER_1"/>
    <property type="match status" value="1"/>
</dbReference>
<dbReference type="SUPFAM" id="SSF52343">
    <property type="entry name" value="Ferredoxin reductase-like, C-terminal NADP-linked domain"/>
    <property type="match status" value="1"/>
</dbReference>
<dbReference type="Gene3D" id="2.60.200.20">
    <property type="match status" value="1"/>
</dbReference>
<evidence type="ECO:0000256" key="3">
    <source>
        <dbReference type="ARBA" id="ARBA00022630"/>
    </source>
</evidence>
<dbReference type="GO" id="GO:0016491">
    <property type="term" value="F:oxidoreductase activity"/>
    <property type="evidence" value="ECO:0007669"/>
    <property type="project" value="UniProtKB-KW"/>
</dbReference>
<evidence type="ECO:0000256" key="4">
    <source>
        <dbReference type="ARBA" id="ARBA00022714"/>
    </source>
</evidence>
<dbReference type="SMART" id="SM00240">
    <property type="entry name" value="FHA"/>
    <property type="match status" value="1"/>
</dbReference>
<dbReference type="InterPro" id="IPR006058">
    <property type="entry name" value="2Fe2S_fd_BS"/>
</dbReference>
<keyword evidence="3" id="KW-0285">Flavoprotein</keyword>
<dbReference type="Pfam" id="PF00111">
    <property type="entry name" value="Fer2"/>
    <property type="match status" value="1"/>
</dbReference>
<reference evidence="13" key="1">
    <citation type="submission" date="2019-11" db="EMBL/GenBank/DDBJ databases">
        <title>Genomic insights into an expanded diversity of filamentous marine cyanobacteria reveals the extraordinary biosynthetic potential of Moorea and Okeania.</title>
        <authorList>
            <person name="Ferreira Leao T."/>
            <person name="Wang M."/>
            <person name="Moss N."/>
            <person name="Da Silva R."/>
            <person name="Sanders J."/>
            <person name="Nurk S."/>
            <person name="Gurevich A."/>
            <person name="Humphrey G."/>
            <person name="Reher R."/>
            <person name="Zhu Q."/>
            <person name="Belda-Ferre P."/>
            <person name="Glukhov E."/>
            <person name="Rex R."/>
            <person name="Dorrestein P.C."/>
            <person name="Knight R."/>
            <person name="Pevzner P."/>
            <person name="Gerwick W.H."/>
            <person name="Gerwick L."/>
        </authorList>
    </citation>
    <scope>NUCLEOTIDE SEQUENCE</scope>
    <source>
        <strain evidence="13">SIO1C4</strain>
    </source>
</reference>
<evidence type="ECO:0000259" key="10">
    <source>
        <dbReference type="PROSITE" id="PS50006"/>
    </source>
</evidence>
<evidence type="ECO:0000256" key="7">
    <source>
        <dbReference type="ARBA" id="ARBA00023002"/>
    </source>
</evidence>
<dbReference type="SUPFAM" id="SSF63380">
    <property type="entry name" value="Riboflavin synthase domain-like"/>
    <property type="match status" value="1"/>
</dbReference>
<dbReference type="Pfam" id="PF00175">
    <property type="entry name" value="NAD_binding_1"/>
    <property type="match status" value="1"/>
</dbReference>
<dbReference type="InterPro" id="IPR001709">
    <property type="entry name" value="Flavoprot_Pyr_Nucl_cyt_Rdtase"/>
</dbReference>
<dbReference type="Pfam" id="PF00498">
    <property type="entry name" value="FHA"/>
    <property type="match status" value="1"/>
</dbReference>
<evidence type="ECO:0000256" key="5">
    <source>
        <dbReference type="ARBA" id="ARBA00022723"/>
    </source>
</evidence>
<sequence length="585" mass="64239">MIKIKALNSQTGEFQEKVLATDDLTTGEWLIGRHPSCDLILNCPYVSRIHGRIILKQRQFYFTDLGSADGSQINDQVVEINQGYILKPCDMIRIGACIVTITPASCNMDETKLQPLDKQVAWVVSNQPKQWIKGKITLRCLRVIAETNDVKTFVFGAEPAVLFNYKPGQFVTLELPINGQTIKRPYSISSTPSRPHTLEITVKRVPTPAEFPDALPGVVSNWLHDNITVGCEIKLSGPMGKFTCMANPSQKLLLISAGVGITPMISMSRWIYDKGADTDVVFFHSARTPGDIIFRCELELMAARKPNFKLAVTTTGAAQASAWLGYRGRFNRSMLQGIAPDFQERTVYVCGPDKFMQEVKSMLEELQFPMENYHQESFGTSKKVKKMPTTAAESVSNGNKLAPTEIFLPRIESNIPRQIAFVGSSVVSHQLGNYTSTLLKEVEQDSTPSSLATSRRQLHSTISAHREITSPAQATSKTIIKDNLTPSVDVVSPPATTSTVISSPPVVVFAKSGKEVAFNDEDSILEVAQQEGIELPCACQMGACGTCKQPLLEGKVTYDGQDPECEPGYVLTCIAKPEGRVVIDA</sequence>
<dbReference type="CDD" id="cd06215">
    <property type="entry name" value="FNR_iron_sulfur_binding_1"/>
    <property type="match status" value="1"/>
</dbReference>
<dbReference type="InterPro" id="IPR008984">
    <property type="entry name" value="SMAD_FHA_dom_sf"/>
</dbReference>
<dbReference type="GO" id="GO:0051537">
    <property type="term" value="F:2 iron, 2 sulfur cluster binding"/>
    <property type="evidence" value="ECO:0007669"/>
    <property type="project" value="UniProtKB-KW"/>
</dbReference>
<dbReference type="PANTHER" id="PTHR47354:SF6">
    <property type="entry name" value="NADH OXIDOREDUCTASE HCR"/>
    <property type="match status" value="1"/>
</dbReference>
<dbReference type="InterPro" id="IPR008333">
    <property type="entry name" value="Cbr1-like_FAD-bd_dom"/>
</dbReference>
<evidence type="ECO:0000259" key="11">
    <source>
        <dbReference type="PROSITE" id="PS51085"/>
    </source>
</evidence>
<dbReference type="CDD" id="cd00207">
    <property type="entry name" value="fer2"/>
    <property type="match status" value="1"/>
</dbReference>
<gene>
    <name evidence="13" type="ORF">F6J89_16735</name>
</gene>
<dbReference type="InterPro" id="IPR036010">
    <property type="entry name" value="2Fe-2S_ferredoxin-like_sf"/>
</dbReference>
<keyword evidence="7" id="KW-0560">Oxidoreductase</keyword>
<dbReference type="PROSITE" id="PS51384">
    <property type="entry name" value="FAD_FR"/>
    <property type="match status" value="1"/>
</dbReference>
<dbReference type="CDD" id="cd00060">
    <property type="entry name" value="FHA"/>
    <property type="match status" value="1"/>
</dbReference>
<dbReference type="InterPro" id="IPR000253">
    <property type="entry name" value="FHA_dom"/>
</dbReference>